<comment type="similarity">
    <text evidence="1">Belongs to the short-chain dehydrogenases/reductases (SDR) family.</text>
</comment>
<dbReference type="AlphaFoldDB" id="A0A382E0R4"/>
<evidence type="ECO:0000256" key="1">
    <source>
        <dbReference type="ARBA" id="ARBA00006484"/>
    </source>
</evidence>
<evidence type="ECO:0008006" key="3">
    <source>
        <dbReference type="Google" id="ProtNLM"/>
    </source>
</evidence>
<name>A0A382E0R4_9ZZZZ</name>
<dbReference type="PROSITE" id="PS00061">
    <property type="entry name" value="ADH_SHORT"/>
    <property type="match status" value="1"/>
</dbReference>
<dbReference type="EMBL" id="UINC01041795">
    <property type="protein sequence ID" value="SVB43561.1"/>
    <property type="molecule type" value="Genomic_DNA"/>
</dbReference>
<dbReference type="Pfam" id="PF13561">
    <property type="entry name" value="adh_short_C2"/>
    <property type="match status" value="1"/>
</dbReference>
<dbReference type="FunFam" id="3.40.50.720:FF:000084">
    <property type="entry name" value="Short-chain dehydrogenase reductase"/>
    <property type="match status" value="1"/>
</dbReference>
<dbReference type="SUPFAM" id="SSF51735">
    <property type="entry name" value="NAD(P)-binding Rossmann-fold domains"/>
    <property type="match status" value="1"/>
</dbReference>
<dbReference type="InterPro" id="IPR036291">
    <property type="entry name" value="NAD(P)-bd_dom_sf"/>
</dbReference>
<evidence type="ECO:0000313" key="2">
    <source>
        <dbReference type="EMBL" id="SVB43561.1"/>
    </source>
</evidence>
<dbReference type="PRINTS" id="PR00081">
    <property type="entry name" value="GDHRDH"/>
</dbReference>
<dbReference type="InterPro" id="IPR002347">
    <property type="entry name" value="SDR_fam"/>
</dbReference>
<dbReference type="InterPro" id="IPR020904">
    <property type="entry name" value="Sc_DH/Rdtase_CS"/>
</dbReference>
<reference evidence="2" key="1">
    <citation type="submission" date="2018-05" db="EMBL/GenBank/DDBJ databases">
        <authorList>
            <person name="Lanie J.A."/>
            <person name="Ng W.-L."/>
            <person name="Kazmierczak K.M."/>
            <person name="Andrzejewski T.M."/>
            <person name="Davidsen T.M."/>
            <person name="Wayne K.J."/>
            <person name="Tettelin H."/>
            <person name="Glass J.I."/>
            <person name="Rusch D."/>
            <person name="Podicherti R."/>
            <person name="Tsui H.-C.T."/>
            <person name="Winkler M.E."/>
        </authorList>
    </citation>
    <scope>NUCLEOTIDE SEQUENCE</scope>
</reference>
<dbReference type="Gene3D" id="3.40.50.720">
    <property type="entry name" value="NAD(P)-binding Rossmann-like Domain"/>
    <property type="match status" value="1"/>
</dbReference>
<dbReference type="PRINTS" id="PR00080">
    <property type="entry name" value="SDRFAMILY"/>
</dbReference>
<sequence>MRFSDKKVLVTGASRGIGRAIAQAFHAEDAWVIGTHTGRDHKGDDFCDEWIAADFSDVEQIRTCAASVRETEPDVLVNNAGINKIAPFVKVRAEEFLSIQQVNVFAPFLLCQAAIPAMRRKGWGRIVNVSSIWGKIGKEHRASYCASKFAIDGMTLALAAEHSVDGILANSVAPGFTDTELTHKTLGDAGIQSLVSTVPERRLGHPDEIARLVLWLASDDNTYVAGQNIAIDGGFSRV</sequence>
<organism evidence="2">
    <name type="scientific">marine metagenome</name>
    <dbReference type="NCBI Taxonomy" id="408172"/>
    <lineage>
        <taxon>unclassified sequences</taxon>
        <taxon>metagenomes</taxon>
        <taxon>ecological metagenomes</taxon>
    </lineage>
</organism>
<accession>A0A382E0R4</accession>
<protein>
    <recommendedName>
        <fullName evidence="3">Dehydrogenase</fullName>
    </recommendedName>
</protein>
<dbReference type="PANTHER" id="PTHR42879:SF2">
    <property type="entry name" value="3-OXOACYL-[ACYL-CARRIER-PROTEIN] REDUCTASE FABG"/>
    <property type="match status" value="1"/>
</dbReference>
<dbReference type="InterPro" id="IPR050259">
    <property type="entry name" value="SDR"/>
</dbReference>
<dbReference type="CDD" id="cd05233">
    <property type="entry name" value="SDR_c"/>
    <property type="match status" value="1"/>
</dbReference>
<dbReference type="GO" id="GO:0032787">
    <property type="term" value="P:monocarboxylic acid metabolic process"/>
    <property type="evidence" value="ECO:0007669"/>
    <property type="project" value="UniProtKB-ARBA"/>
</dbReference>
<gene>
    <name evidence="2" type="ORF">METZ01_LOCUS196415</name>
</gene>
<dbReference type="PANTHER" id="PTHR42879">
    <property type="entry name" value="3-OXOACYL-(ACYL-CARRIER-PROTEIN) REDUCTASE"/>
    <property type="match status" value="1"/>
</dbReference>
<proteinExistence type="inferred from homology"/>